<feature type="binding site" evidence="1">
    <location>
        <position position="234"/>
    </location>
    <ligand>
        <name>[2Fe-2S] cluster</name>
        <dbReference type="ChEBI" id="CHEBI:190135"/>
    </ligand>
</feature>
<dbReference type="EMBL" id="JADKPN010000003">
    <property type="protein sequence ID" value="MBF4763133.1"/>
    <property type="molecule type" value="Genomic_DNA"/>
</dbReference>
<dbReference type="Gene3D" id="3.40.50.80">
    <property type="entry name" value="Nucleotide-binding domain of ferredoxin-NADP reductase (FNR) module"/>
    <property type="match status" value="1"/>
</dbReference>
<feature type="binding site" evidence="1">
    <location>
        <position position="242"/>
    </location>
    <ligand>
        <name>[2Fe-2S] cluster</name>
        <dbReference type="ChEBI" id="CHEBI:190135"/>
    </ligand>
</feature>
<dbReference type="Proteomes" id="UP000640489">
    <property type="component" value="Unassembled WGS sequence"/>
</dbReference>
<dbReference type="PRINTS" id="PR00371">
    <property type="entry name" value="FPNCR"/>
</dbReference>
<dbReference type="InterPro" id="IPR017927">
    <property type="entry name" value="FAD-bd_FR_type"/>
</dbReference>
<dbReference type="PROSITE" id="PS51384">
    <property type="entry name" value="FAD_FR"/>
    <property type="match status" value="1"/>
</dbReference>
<dbReference type="InterPro" id="IPR001433">
    <property type="entry name" value="OxRdtase_FAD/NAD-bd"/>
</dbReference>
<organism evidence="3 4">
    <name type="scientific">Nocardioides islandensis</name>
    <dbReference type="NCBI Taxonomy" id="433663"/>
    <lineage>
        <taxon>Bacteria</taxon>
        <taxon>Bacillati</taxon>
        <taxon>Actinomycetota</taxon>
        <taxon>Actinomycetes</taxon>
        <taxon>Propionibacteriales</taxon>
        <taxon>Nocardioidaceae</taxon>
        <taxon>Nocardioides</taxon>
    </lineage>
</organism>
<comment type="caution">
    <text evidence="3">The sequence shown here is derived from an EMBL/GenBank/DDBJ whole genome shotgun (WGS) entry which is preliminary data.</text>
</comment>
<evidence type="ECO:0000313" key="4">
    <source>
        <dbReference type="Proteomes" id="UP000640489"/>
    </source>
</evidence>
<feature type="domain" description="FAD-binding FR-type" evidence="2">
    <location>
        <begin position="1"/>
        <end position="98"/>
    </location>
</feature>
<dbReference type="InterPro" id="IPR019480">
    <property type="entry name" value="Dihydroorotate_DH_Fe-S-bd"/>
</dbReference>
<evidence type="ECO:0000313" key="3">
    <source>
        <dbReference type="EMBL" id="MBF4763133.1"/>
    </source>
</evidence>
<dbReference type="InterPro" id="IPR012165">
    <property type="entry name" value="Cyt_c3_hydrogenase_gsu"/>
</dbReference>
<dbReference type="SUPFAM" id="SSF52343">
    <property type="entry name" value="Ferredoxin reductase-like, C-terminal NADP-linked domain"/>
    <property type="match status" value="1"/>
</dbReference>
<protein>
    <submittedName>
        <fullName evidence="3">FAD/NAD(P)-binding protein</fullName>
    </submittedName>
</protein>
<dbReference type="InterPro" id="IPR050353">
    <property type="entry name" value="PyrK_electron_transfer"/>
</dbReference>
<dbReference type="SUPFAM" id="SSF63380">
    <property type="entry name" value="Riboflavin synthase domain-like"/>
    <property type="match status" value="1"/>
</dbReference>
<dbReference type="PRINTS" id="PR00410">
    <property type="entry name" value="PHEHYDRXLASE"/>
</dbReference>
<dbReference type="Pfam" id="PF00175">
    <property type="entry name" value="NAD_binding_1"/>
    <property type="match status" value="1"/>
</dbReference>
<keyword evidence="1" id="KW-0479">Metal-binding</keyword>
<accession>A0A930VDS1</accession>
<name>A0A930VDS1_9ACTN</name>
<keyword evidence="4" id="KW-1185">Reference proteome</keyword>
<dbReference type="Pfam" id="PF10418">
    <property type="entry name" value="DHODB_Fe-S_bind"/>
    <property type="match status" value="1"/>
</dbReference>
<feature type="binding site" evidence="1">
    <location>
        <position position="239"/>
    </location>
    <ligand>
        <name>[2Fe-2S] cluster</name>
        <dbReference type="ChEBI" id="CHEBI:190135"/>
    </ligand>
</feature>
<dbReference type="PANTHER" id="PTHR43513:SF3">
    <property type="entry name" value="DIHYDROOROTATE DEHYDROGENASE B (NAD(+)), ELECTRON TRANSFER SUBUNIT-RELATED"/>
    <property type="match status" value="1"/>
</dbReference>
<evidence type="ECO:0000259" key="2">
    <source>
        <dbReference type="PROSITE" id="PS51384"/>
    </source>
</evidence>
<dbReference type="GO" id="GO:0050660">
    <property type="term" value="F:flavin adenine dinucleotide binding"/>
    <property type="evidence" value="ECO:0007669"/>
    <property type="project" value="InterPro"/>
</dbReference>
<dbReference type="GO" id="GO:0016491">
    <property type="term" value="F:oxidoreductase activity"/>
    <property type="evidence" value="ECO:0007669"/>
    <property type="project" value="InterPro"/>
</dbReference>
<gene>
    <name evidence="3" type="ORF">ISU07_08340</name>
</gene>
<dbReference type="Gene3D" id="2.40.30.10">
    <property type="entry name" value="Translation factors"/>
    <property type="match status" value="1"/>
</dbReference>
<sequence>MVPRSFVVTRTRQDTRDTATLWLTAMDGAPLAFEPGQFTMLQAYGVGEVPVSISGDPADDGVLQHTIRDVGSVSHALATAETGARLGVRGPFGVGWDVGTARGRDVVIVAGGIGLAPLRPAVLEICANRAAYGEVTLLYGARTPAERLFTDELPRWAAEHGVAVHVTVDRSDDSWRGPVGLVTGLVDRVVFRPELATVLVCGPEVMMRHTAAAFLDRGVAPADVRVSMERNMKCGIGLCGHCQLRELFICQDGPVLGYGLVASLLTQAEL</sequence>
<reference evidence="3" key="1">
    <citation type="submission" date="2020-11" db="EMBL/GenBank/DDBJ databases">
        <title>Nocardioides sp. nov., isolated from Soil of Cynanchum wilfordii Hemsley rhizosphere.</title>
        <authorList>
            <person name="Lee J.-S."/>
            <person name="Suh M.K."/>
            <person name="Kim J.-S."/>
        </authorList>
    </citation>
    <scope>NUCLEOTIDE SEQUENCE</scope>
    <source>
        <strain evidence="3">KCTC 19275</strain>
    </source>
</reference>
<dbReference type="AlphaFoldDB" id="A0A930VDS1"/>
<keyword evidence="1" id="KW-0408">Iron</keyword>
<dbReference type="InterPro" id="IPR039261">
    <property type="entry name" value="FNR_nucleotide-bd"/>
</dbReference>
<dbReference type="InterPro" id="IPR017938">
    <property type="entry name" value="Riboflavin_synthase-like_b-brl"/>
</dbReference>
<dbReference type="GO" id="GO:0046872">
    <property type="term" value="F:metal ion binding"/>
    <property type="evidence" value="ECO:0007669"/>
    <property type="project" value="UniProtKB-KW"/>
</dbReference>
<dbReference type="InterPro" id="IPR001709">
    <property type="entry name" value="Flavoprot_Pyr_Nucl_cyt_Rdtase"/>
</dbReference>
<keyword evidence="1" id="KW-0001">2Fe-2S</keyword>
<proteinExistence type="predicted"/>
<dbReference type="PANTHER" id="PTHR43513">
    <property type="entry name" value="DIHYDROOROTATE DEHYDROGENASE B (NAD(+)), ELECTRON TRANSFER SUBUNIT"/>
    <property type="match status" value="1"/>
</dbReference>
<comment type="cofactor">
    <cofactor evidence="1">
        <name>[2Fe-2S] cluster</name>
        <dbReference type="ChEBI" id="CHEBI:190135"/>
    </cofactor>
    <text evidence="1">Binds 1 [2Fe-2S] cluster per subunit.</text>
</comment>
<feature type="binding site" evidence="1">
    <location>
        <position position="250"/>
    </location>
    <ligand>
        <name>[2Fe-2S] cluster</name>
        <dbReference type="ChEBI" id="CHEBI:190135"/>
    </ligand>
</feature>
<dbReference type="GO" id="GO:0006221">
    <property type="term" value="P:pyrimidine nucleotide biosynthetic process"/>
    <property type="evidence" value="ECO:0007669"/>
    <property type="project" value="InterPro"/>
</dbReference>
<keyword evidence="1" id="KW-0411">Iron-sulfur</keyword>
<dbReference type="CDD" id="cd06221">
    <property type="entry name" value="sulfite_reductase_like"/>
    <property type="match status" value="1"/>
</dbReference>
<dbReference type="GO" id="GO:0051537">
    <property type="term" value="F:2 iron, 2 sulfur cluster binding"/>
    <property type="evidence" value="ECO:0007669"/>
    <property type="project" value="UniProtKB-KW"/>
</dbReference>
<dbReference type="PIRSF" id="PIRSF006816">
    <property type="entry name" value="Cyc3_hyd_g"/>
    <property type="match status" value="1"/>
</dbReference>
<evidence type="ECO:0000256" key="1">
    <source>
        <dbReference type="PIRSR" id="PIRSR006816-2"/>
    </source>
</evidence>